<dbReference type="OrthoDB" id="7450771at2"/>
<dbReference type="PATRIC" id="fig|1348774.3.peg.586"/>
<dbReference type="Proteomes" id="UP000035287">
    <property type="component" value="Chromosome"/>
</dbReference>
<name>A0A0G3XD85_9SPHN</name>
<proteinExistence type="predicted"/>
<protein>
    <submittedName>
        <fullName evidence="1">Uncharacterized protein</fullName>
    </submittedName>
</protein>
<keyword evidence="2" id="KW-1185">Reference proteome</keyword>
<evidence type="ECO:0000313" key="2">
    <source>
        <dbReference type="Proteomes" id="UP000035287"/>
    </source>
</evidence>
<reference evidence="1 2" key="1">
    <citation type="submission" date="2015-06" db="EMBL/GenBank/DDBJ databases">
        <authorList>
            <person name="Zeng Y."/>
            <person name="Huang Y."/>
        </authorList>
    </citation>
    <scope>NUCLEOTIDE SEQUENCE [LARGE SCALE GENOMIC DNA]</scope>
    <source>
        <strain evidence="1 2">PQ-2</strain>
    </source>
</reference>
<evidence type="ECO:0000313" key="1">
    <source>
        <dbReference type="EMBL" id="AKM09137.1"/>
    </source>
</evidence>
<dbReference type="KEGG" id="cna:AB433_02785"/>
<dbReference type="STRING" id="1348774.AB433_02785"/>
<dbReference type="EMBL" id="CP011770">
    <property type="protein sequence ID" value="AKM09137.1"/>
    <property type="molecule type" value="Genomic_DNA"/>
</dbReference>
<gene>
    <name evidence="1" type="ORF">AB433_02785</name>
</gene>
<accession>A0A0G3XD85</accession>
<sequence length="107" mass="10620">MSLFDGILKSIAGSPDDVANLASSLGIDPKMAETAISALAKAHPMQGDTVELAAANTGMDTAVLGKIVSAIGGEGSLGNFANMLDLDGDGSPLNDIAGMAGKLFGKN</sequence>
<dbReference type="AlphaFoldDB" id="A0A0G3XD85"/>
<organism evidence="1 2">
    <name type="scientific">Croceicoccus naphthovorans</name>
    <dbReference type="NCBI Taxonomy" id="1348774"/>
    <lineage>
        <taxon>Bacteria</taxon>
        <taxon>Pseudomonadati</taxon>
        <taxon>Pseudomonadota</taxon>
        <taxon>Alphaproteobacteria</taxon>
        <taxon>Sphingomonadales</taxon>
        <taxon>Erythrobacteraceae</taxon>
        <taxon>Croceicoccus</taxon>
    </lineage>
</organism>
<dbReference type="RefSeq" id="WP_047819831.1">
    <property type="nucleotide sequence ID" value="NZ_CP011770.1"/>
</dbReference>